<sequence>MRLGQRFPFFFFFFFGQQFPWFKKFLVNVSNMHKNKPPFSKKDQNLPKRNMHIHIKRKPTVP</sequence>
<gene>
    <name evidence="1" type="ORF">BRARA_H00266</name>
</gene>
<dbReference type="AlphaFoldDB" id="A0A397Y874"/>
<proteinExistence type="predicted"/>
<accession>A0A397Y874</accession>
<evidence type="ECO:0000313" key="2">
    <source>
        <dbReference type="Proteomes" id="UP000264353"/>
    </source>
</evidence>
<evidence type="ECO:0000313" key="1">
    <source>
        <dbReference type="EMBL" id="RID49467.1"/>
    </source>
</evidence>
<name>A0A397Y874_BRACM</name>
<dbReference type="EMBL" id="CM010635">
    <property type="protein sequence ID" value="RID49467.1"/>
    <property type="molecule type" value="Genomic_DNA"/>
</dbReference>
<organism evidence="1 2">
    <name type="scientific">Brassica campestris</name>
    <name type="common">Field mustard</name>
    <dbReference type="NCBI Taxonomy" id="3711"/>
    <lineage>
        <taxon>Eukaryota</taxon>
        <taxon>Viridiplantae</taxon>
        <taxon>Streptophyta</taxon>
        <taxon>Embryophyta</taxon>
        <taxon>Tracheophyta</taxon>
        <taxon>Spermatophyta</taxon>
        <taxon>Magnoliopsida</taxon>
        <taxon>eudicotyledons</taxon>
        <taxon>Gunneridae</taxon>
        <taxon>Pentapetalae</taxon>
        <taxon>rosids</taxon>
        <taxon>malvids</taxon>
        <taxon>Brassicales</taxon>
        <taxon>Brassicaceae</taxon>
        <taxon>Brassiceae</taxon>
        <taxon>Brassica</taxon>
    </lineage>
</organism>
<protein>
    <submittedName>
        <fullName evidence="1">Uncharacterized protein</fullName>
    </submittedName>
</protein>
<dbReference type="Proteomes" id="UP000264353">
    <property type="component" value="Chromosome A8"/>
</dbReference>
<reference evidence="1 2" key="1">
    <citation type="submission" date="2018-06" db="EMBL/GenBank/DDBJ databases">
        <title>WGS assembly of Brassica rapa FPsc.</title>
        <authorList>
            <person name="Bowman J."/>
            <person name="Kohchi T."/>
            <person name="Yamato K."/>
            <person name="Jenkins J."/>
            <person name="Shu S."/>
            <person name="Ishizaki K."/>
            <person name="Yamaoka S."/>
            <person name="Nishihama R."/>
            <person name="Nakamura Y."/>
            <person name="Berger F."/>
            <person name="Adam C."/>
            <person name="Aki S."/>
            <person name="Althoff F."/>
            <person name="Araki T."/>
            <person name="Arteaga-Vazquez M."/>
            <person name="Balasubrmanian S."/>
            <person name="Bauer D."/>
            <person name="Boehm C."/>
            <person name="Briginshaw L."/>
            <person name="Caballero-Perez J."/>
            <person name="Catarino B."/>
            <person name="Chen F."/>
            <person name="Chiyoda S."/>
            <person name="Chovatia M."/>
            <person name="Davies K."/>
            <person name="Delmans M."/>
            <person name="Demura T."/>
            <person name="Dierschke T."/>
            <person name="Dolan L."/>
            <person name="Dorantes-Acosta A."/>
            <person name="Eklund D."/>
            <person name="Florent S."/>
            <person name="Flores-Sandoval E."/>
            <person name="Fujiyama A."/>
            <person name="Fukuzawa H."/>
            <person name="Galik B."/>
            <person name="Grimanelli D."/>
            <person name="Grimwood J."/>
            <person name="Grossniklaus U."/>
            <person name="Hamada T."/>
            <person name="Haseloff J."/>
            <person name="Hetherington A."/>
            <person name="Higo A."/>
            <person name="Hirakawa Y."/>
            <person name="Hundley H."/>
            <person name="Ikeda Y."/>
            <person name="Inoue K."/>
            <person name="Inoue S."/>
            <person name="Ishida S."/>
            <person name="Jia Q."/>
            <person name="Kakita M."/>
            <person name="Kanazawa T."/>
            <person name="Kawai Y."/>
            <person name="Kawashima T."/>
            <person name="Kennedy M."/>
            <person name="Kinose K."/>
            <person name="Kinoshita T."/>
            <person name="Kohara Y."/>
            <person name="Koide E."/>
            <person name="Komatsu K."/>
            <person name="Kopischke S."/>
            <person name="Kubo M."/>
            <person name="Kyozuka J."/>
            <person name="Lagercrantz U."/>
            <person name="Lin S."/>
            <person name="Lindquist E."/>
            <person name="Lipzen A."/>
            <person name="Lu C."/>
            <person name="Luna E."/>
            <person name="Martienssen R."/>
            <person name="Minamino N."/>
            <person name="Mizutani M."/>
            <person name="Mizutani M."/>
            <person name="Mochizuki N."/>
            <person name="Monte I."/>
            <person name="Mosher R."/>
            <person name="Nagasaki H."/>
            <person name="Nakagami H."/>
            <person name="Naramoto S."/>
            <person name="Nishitani K."/>
            <person name="Ohtani M."/>
            <person name="Okamoto T."/>
            <person name="Okumura M."/>
            <person name="Phillips J."/>
            <person name="Pollak B."/>
            <person name="Reinders A."/>
            <person name="Roevekamp M."/>
            <person name="Sano R."/>
            <person name="Sawa S."/>
            <person name="Schmid M."/>
            <person name="Shirakawa M."/>
            <person name="Solano R."/>
            <person name="Spunde A."/>
            <person name="Suetsugu N."/>
            <person name="Sugano S."/>
            <person name="Sugiyama A."/>
            <person name="Sun R."/>
            <person name="Suzuki Y."/>
            <person name="Takenaka M."/>
            <person name="Takezawa D."/>
            <person name="Tomogane H."/>
            <person name="Tsuzuki M."/>
            <person name="Ueda T."/>
            <person name="Umeda M."/>
            <person name="Ward J."/>
            <person name="Watanabe Y."/>
            <person name="Yazaki K."/>
            <person name="Yokoyama R."/>
            <person name="Yoshitake Y."/>
            <person name="Yotsui I."/>
            <person name="Zachgo S."/>
            <person name="Schmutz J."/>
        </authorList>
    </citation>
    <scope>NUCLEOTIDE SEQUENCE [LARGE SCALE GENOMIC DNA]</scope>
    <source>
        <strain evidence="2">cv. B-3</strain>
    </source>
</reference>